<dbReference type="Gene3D" id="3.40.50.150">
    <property type="entry name" value="Vaccinia Virus protein VP39"/>
    <property type="match status" value="1"/>
</dbReference>
<dbReference type="GO" id="GO:0003677">
    <property type="term" value="F:DNA binding"/>
    <property type="evidence" value="ECO:0007669"/>
    <property type="project" value="InterPro"/>
</dbReference>
<name>A0A523XT94_UNCT6</name>
<protein>
    <recommendedName>
        <fullName evidence="3">DNA methylase N-4/N-6 domain-containing protein</fullName>
    </recommendedName>
</protein>
<dbReference type="InterPro" id="IPR002941">
    <property type="entry name" value="DNA_methylase_N4/N6"/>
</dbReference>
<keyword evidence="2" id="KW-0808">Transferase</keyword>
<feature type="domain" description="DNA methylase N-4/N-6" evidence="3">
    <location>
        <begin position="74"/>
        <end position="103"/>
    </location>
</feature>
<dbReference type="InterPro" id="IPR029063">
    <property type="entry name" value="SAM-dependent_MTases_sf"/>
</dbReference>
<evidence type="ECO:0000256" key="2">
    <source>
        <dbReference type="ARBA" id="ARBA00022679"/>
    </source>
</evidence>
<evidence type="ECO:0000259" key="3">
    <source>
        <dbReference type="Pfam" id="PF01555"/>
    </source>
</evidence>
<feature type="non-terminal residue" evidence="4">
    <location>
        <position position="477"/>
    </location>
</feature>
<dbReference type="SUPFAM" id="SSF53335">
    <property type="entry name" value="S-adenosyl-L-methionine-dependent methyltransferases"/>
    <property type="match status" value="1"/>
</dbReference>
<reference evidence="4 5" key="1">
    <citation type="submission" date="2019-03" db="EMBL/GenBank/DDBJ databases">
        <title>Metabolic potential of uncultured bacteria and archaea associated with petroleum seepage in deep-sea sediments.</title>
        <authorList>
            <person name="Dong X."/>
            <person name="Hubert C."/>
        </authorList>
    </citation>
    <scope>NUCLEOTIDE SEQUENCE [LARGE SCALE GENOMIC DNA]</scope>
    <source>
        <strain evidence="4">E29_bin36</strain>
    </source>
</reference>
<comment type="caution">
    <text evidence="4">The sequence shown here is derived from an EMBL/GenBank/DDBJ whole genome shotgun (WGS) entry which is preliminary data.</text>
</comment>
<dbReference type="GO" id="GO:0008170">
    <property type="term" value="F:N-methyltransferase activity"/>
    <property type="evidence" value="ECO:0007669"/>
    <property type="project" value="InterPro"/>
</dbReference>
<proteinExistence type="predicted"/>
<gene>
    <name evidence="4" type="ORF">E3J38_02020</name>
</gene>
<evidence type="ECO:0000313" key="4">
    <source>
        <dbReference type="EMBL" id="TET82530.1"/>
    </source>
</evidence>
<organism evidence="4 5">
    <name type="scientific">candidate division TA06 bacterium</name>
    <dbReference type="NCBI Taxonomy" id="2250710"/>
    <lineage>
        <taxon>Bacteria</taxon>
        <taxon>Bacteria division TA06</taxon>
    </lineage>
</organism>
<dbReference type="EMBL" id="SOIP01000121">
    <property type="protein sequence ID" value="TET82530.1"/>
    <property type="molecule type" value="Genomic_DNA"/>
</dbReference>
<sequence length="477" mass="55115">MRYIEKELPIEYLNTLAMKEGNSKKPVYQMHKWWARRLSSVFRMMLIASFSSVEEDMKSLWEKFYRGADFGAPLVLDPFMGGGTTVVEALRLGCRVIGVDINSVAWFITKKEIEPVDLEALDSAFEHLEKTAGQQIKEFYQTRCVHGHQADIMYVFWIKQAQCTDCGATVDLFPYYWIDRRRDIETIVCPDCLHIFALEQKNVQTATCPRCGTMFNPAEGISGYGKFTCTKCGAEDTHLNAVSRHGSALSVKMFGLEYYCPICESRGFKAVDEEDKQHYEEIKARFEACRDHLLFPRQAIPTEGRSDPRPVNHGYTHFWQMFNERQLLSLSILLNGILQIEDENIQELLLLAFSDCLDANNMFCKYEINYHKISLLFGLHAYHPIERPTENNVWGTRYGRGTFRRCYQKMRRGKVYGHHPYERRYPNGRSEKVFVRNEKINGRLSPNFAGLSDGKNALLVAQNAERMDFIPDDTVDA</sequence>
<dbReference type="Pfam" id="PF01555">
    <property type="entry name" value="N6_N4_Mtase"/>
    <property type="match status" value="1"/>
</dbReference>
<accession>A0A523XT94</accession>
<keyword evidence="1" id="KW-0489">Methyltransferase</keyword>
<dbReference type="AlphaFoldDB" id="A0A523XT94"/>
<dbReference type="Proteomes" id="UP000315534">
    <property type="component" value="Unassembled WGS sequence"/>
</dbReference>
<dbReference type="GO" id="GO:0032259">
    <property type="term" value="P:methylation"/>
    <property type="evidence" value="ECO:0007669"/>
    <property type="project" value="UniProtKB-KW"/>
</dbReference>
<evidence type="ECO:0000313" key="5">
    <source>
        <dbReference type="Proteomes" id="UP000315534"/>
    </source>
</evidence>
<evidence type="ECO:0000256" key="1">
    <source>
        <dbReference type="ARBA" id="ARBA00022603"/>
    </source>
</evidence>